<dbReference type="AlphaFoldDB" id="A0A3P7ZTX5"/>
<evidence type="ECO:0000313" key="5">
    <source>
        <dbReference type="Proteomes" id="UP000050761"/>
    </source>
</evidence>
<sequence length="298" mass="33710">MFLCPRNLNSISGVQVCSTSRNLTLSVSVVSDLLEYRNTVAISLQQLAANDFELSQLRQKTIAQQELVAKLETDLAAALAGRNTSDVDDLSTMDMLGAVHDTKLATNDDSSVLTIVLAQRDRLKLRVGVLEEELMAEKTRQTALQTEMDKVREDNVKLYGKIRFLQSCGNKAAETSVSLPEESSYSAQYENRLDPFQRFGQAETQRGYARLPLHDRASLSIGKAIMTSASARITFFFYLIILHLLVFLKQKRCRALKMRIQVLYRFAYAESCERDFQQDCVARFERHMKEHHPGMTVG</sequence>
<reference evidence="6" key="2">
    <citation type="submission" date="2019-09" db="UniProtKB">
        <authorList>
            <consortium name="WormBaseParasite"/>
        </authorList>
    </citation>
    <scope>IDENTIFICATION</scope>
</reference>
<evidence type="ECO:0000256" key="1">
    <source>
        <dbReference type="ARBA" id="ARBA00023054"/>
    </source>
</evidence>
<dbReference type="EMBL" id="UZAH01026993">
    <property type="protein sequence ID" value="VDO87544.1"/>
    <property type="molecule type" value="Genomic_DNA"/>
</dbReference>
<organism evidence="4">
    <name type="scientific">Heligmosomoides polygyrus</name>
    <name type="common">Parasitic roundworm</name>
    <dbReference type="NCBI Taxonomy" id="6339"/>
    <lineage>
        <taxon>Eukaryota</taxon>
        <taxon>Metazoa</taxon>
        <taxon>Ecdysozoa</taxon>
        <taxon>Nematoda</taxon>
        <taxon>Chromadorea</taxon>
        <taxon>Rhabditida</taxon>
        <taxon>Rhabditina</taxon>
        <taxon>Rhabditomorpha</taxon>
        <taxon>Strongyloidea</taxon>
        <taxon>Heligmosomidae</taxon>
        <taxon>Heligmosomoides</taxon>
    </lineage>
</organism>
<keyword evidence="2" id="KW-0472">Membrane</keyword>
<keyword evidence="5" id="KW-1185">Reference proteome</keyword>
<reference evidence="4 5" key="1">
    <citation type="submission" date="2018-11" db="EMBL/GenBank/DDBJ databases">
        <authorList>
            <consortium name="Pathogen Informatics"/>
        </authorList>
    </citation>
    <scope>NUCLEOTIDE SEQUENCE [LARGE SCALE GENOMIC DNA]</scope>
</reference>
<evidence type="ECO:0000259" key="3">
    <source>
        <dbReference type="Pfam" id="PF08172"/>
    </source>
</evidence>
<keyword evidence="2" id="KW-0812">Transmembrane</keyword>
<dbReference type="OrthoDB" id="10257567at2759"/>
<dbReference type="InterPro" id="IPR012955">
    <property type="entry name" value="CASP_C"/>
</dbReference>
<evidence type="ECO:0000256" key="2">
    <source>
        <dbReference type="SAM" id="Phobius"/>
    </source>
</evidence>
<dbReference type="Pfam" id="PF08172">
    <property type="entry name" value="CASP_C"/>
    <property type="match status" value="1"/>
</dbReference>
<proteinExistence type="predicted"/>
<gene>
    <name evidence="4" type="ORF">HPBE_LOCUS11124</name>
</gene>
<protein>
    <submittedName>
        <fullName evidence="6">Protein CASP</fullName>
    </submittedName>
</protein>
<dbReference type="GO" id="GO:0000139">
    <property type="term" value="C:Golgi membrane"/>
    <property type="evidence" value="ECO:0007669"/>
    <property type="project" value="InterPro"/>
</dbReference>
<feature type="transmembrane region" description="Helical" evidence="2">
    <location>
        <begin position="229"/>
        <end position="248"/>
    </location>
</feature>
<dbReference type="Proteomes" id="UP000050761">
    <property type="component" value="Unassembled WGS sequence"/>
</dbReference>
<accession>A0A3P7ZTX5</accession>
<name>A0A3P7ZTX5_HELPZ</name>
<dbReference type="WBParaSite" id="HPBE_0001112301-mRNA-1">
    <property type="protein sequence ID" value="HPBE_0001112301-mRNA-1"/>
    <property type="gene ID" value="HPBE_0001112301"/>
</dbReference>
<evidence type="ECO:0000313" key="4">
    <source>
        <dbReference type="EMBL" id="VDO87544.1"/>
    </source>
</evidence>
<evidence type="ECO:0000313" key="6">
    <source>
        <dbReference type="WBParaSite" id="HPBE_0001112301-mRNA-1"/>
    </source>
</evidence>
<keyword evidence="1" id="KW-0175">Coiled coil</keyword>
<keyword evidence="2" id="KW-1133">Transmembrane helix</keyword>
<dbReference type="GO" id="GO:0006891">
    <property type="term" value="P:intra-Golgi vesicle-mediated transport"/>
    <property type="evidence" value="ECO:0007669"/>
    <property type="project" value="InterPro"/>
</dbReference>
<feature type="domain" description="CASP C-terminal" evidence="3">
    <location>
        <begin position="53"/>
        <end position="249"/>
    </location>
</feature>
<dbReference type="PANTHER" id="PTHR14043">
    <property type="entry name" value="CCAAT DISPLACEMENT PROTEIN-RELATED"/>
    <property type="match status" value="1"/>
</dbReference>